<feature type="domain" description="C2H2-type" evidence="9">
    <location>
        <begin position="36"/>
        <end position="63"/>
    </location>
</feature>
<evidence type="ECO:0000256" key="8">
    <source>
        <dbReference type="SAM" id="MobiDB-lite"/>
    </source>
</evidence>
<comment type="subcellular location">
    <subcellularLocation>
        <location evidence="1">Nucleus</location>
    </subcellularLocation>
</comment>
<dbReference type="InterPro" id="IPR013087">
    <property type="entry name" value="Znf_C2H2_type"/>
</dbReference>
<evidence type="ECO:0000256" key="4">
    <source>
        <dbReference type="ARBA" id="ARBA00022771"/>
    </source>
</evidence>
<dbReference type="Proteomes" id="UP000193380">
    <property type="component" value="Unassembled WGS sequence"/>
</dbReference>
<dbReference type="FunFam" id="3.30.160.60:FF:001182">
    <property type="entry name" value="Zinc finger, C2H2 type"/>
    <property type="match status" value="1"/>
</dbReference>
<dbReference type="GO" id="GO:0008270">
    <property type="term" value="F:zinc ion binding"/>
    <property type="evidence" value="ECO:0007669"/>
    <property type="project" value="UniProtKB-KW"/>
</dbReference>
<evidence type="ECO:0000256" key="6">
    <source>
        <dbReference type="ARBA" id="ARBA00023242"/>
    </source>
</evidence>
<gene>
    <name evidence="10" type="ORF">GSONMT00020093001</name>
</gene>
<organism evidence="10 11">
    <name type="scientific">Oncorhynchus mykiss</name>
    <name type="common">Rainbow trout</name>
    <name type="synonym">Salmo gairdneri</name>
    <dbReference type="NCBI Taxonomy" id="8022"/>
    <lineage>
        <taxon>Eukaryota</taxon>
        <taxon>Metazoa</taxon>
        <taxon>Chordata</taxon>
        <taxon>Craniata</taxon>
        <taxon>Vertebrata</taxon>
        <taxon>Euteleostomi</taxon>
        <taxon>Actinopterygii</taxon>
        <taxon>Neopterygii</taxon>
        <taxon>Teleostei</taxon>
        <taxon>Protacanthopterygii</taxon>
        <taxon>Salmoniformes</taxon>
        <taxon>Salmonidae</taxon>
        <taxon>Salmoninae</taxon>
        <taxon>Oncorhynchus</taxon>
    </lineage>
</organism>
<keyword evidence="5" id="KW-0862">Zinc</keyword>
<reference evidence="10" key="1">
    <citation type="journal article" date="2014" name="Nat. Commun.">
        <title>The rainbow trout genome provides novel insights into evolution after whole-genome duplication in vertebrates.</title>
        <authorList>
            <person name="Berthelot C."/>
            <person name="Brunet F."/>
            <person name="Chalopin D."/>
            <person name="Juanchich A."/>
            <person name="Bernard M."/>
            <person name="Noel B."/>
            <person name="Bento P."/>
            <person name="Da Silva C."/>
            <person name="Labadie K."/>
            <person name="Alberti A."/>
            <person name="Aury J.M."/>
            <person name="Louis A."/>
            <person name="Dehais P."/>
            <person name="Bardou P."/>
            <person name="Montfort J."/>
            <person name="Klopp C."/>
            <person name="Cabau C."/>
            <person name="Gaspin C."/>
            <person name="Thorgaard G.H."/>
            <person name="Boussaha M."/>
            <person name="Quillet E."/>
            <person name="Guyomard R."/>
            <person name="Galiana D."/>
            <person name="Bobe J."/>
            <person name="Volff J.N."/>
            <person name="Genet C."/>
            <person name="Wincker P."/>
            <person name="Jaillon O."/>
            <person name="Roest Crollius H."/>
            <person name="Guiguen Y."/>
        </authorList>
    </citation>
    <scope>NUCLEOTIDE SEQUENCE [LARGE SCALE GENOMIC DNA]</scope>
</reference>
<dbReference type="SUPFAM" id="SSF57667">
    <property type="entry name" value="beta-beta-alpha zinc fingers"/>
    <property type="match status" value="1"/>
</dbReference>
<keyword evidence="6" id="KW-0539">Nucleus</keyword>
<evidence type="ECO:0000313" key="11">
    <source>
        <dbReference type="Proteomes" id="UP000193380"/>
    </source>
</evidence>
<evidence type="ECO:0000256" key="3">
    <source>
        <dbReference type="ARBA" id="ARBA00022737"/>
    </source>
</evidence>
<evidence type="ECO:0000256" key="5">
    <source>
        <dbReference type="ARBA" id="ARBA00022833"/>
    </source>
</evidence>
<feature type="non-terminal residue" evidence="10">
    <location>
        <position position="1"/>
    </location>
</feature>
<evidence type="ECO:0000256" key="2">
    <source>
        <dbReference type="ARBA" id="ARBA00022723"/>
    </source>
</evidence>
<evidence type="ECO:0000256" key="1">
    <source>
        <dbReference type="ARBA" id="ARBA00004123"/>
    </source>
</evidence>
<accession>A0A060Z0S7</accession>
<dbReference type="InterPro" id="IPR036236">
    <property type="entry name" value="Znf_C2H2_sf"/>
</dbReference>
<dbReference type="PaxDb" id="8022-A0A060Z0S7"/>
<dbReference type="EMBL" id="FR920696">
    <property type="protein sequence ID" value="CDQ95324.1"/>
    <property type="molecule type" value="Genomic_DNA"/>
</dbReference>
<dbReference type="STRING" id="8022.A0A060Z0S7"/>
<proteinExistence type="predicted"/>
<feature type="region of interest" description="Disordered" evidence="8">
    <location>
        <begin position="7"/>
        <end position="37"/>
    </location>
</feature>
<reference evidence="10" key="2">
    <citation type="submission" date="2014-03" db="EMBL/GenBank/DDBJ databases">
        <authorList>
            <person name="Genoscope - CEA"/>
        </authorList>
    </citation>
    <scope>NUCLEOTIDE SEQUENCE</scope>
</reference>
<evidence type="ECO:0000256" key="7">
    <source>
        <dbReference type="PROSITE-ProRule" id="PRU00042"/>
    </source>
</evidence>
<keyword evidence="2" id="KW-0479">Metal-binding</keyword>
<feature type="compositionally biased region" description="Basic and acidic residues" evidence="8">
    <location>
        <begin position="9"/>
        <end position="21"/>
    </location>
</feature>
<keyword evidence="3" id="KW-0677">Repeat</keyword>
<dbReference type="PROSITE" id="PS50157">
    <property type="entry name" value="ZINC_FINGER_C2H2_2"/>
    <property type="match status" value="1"/>
</dbReference>
<evidence type="ECO:0000313" key="10">
    <source>
        <dbReference type="EMBL" id="CDQ95324.1"/>
    </source>
</evidence>
<protein>
    <recommendedName>
        <fullName evidence="9">C2H2-type domain-containing protein</fullName>
    </recommendedName>
</protein>
<dbReference type="Gene3D" id="3.30.160.60">
    <property type="entry name" value="Classic Zinc Finger"/>
    <property type="match status" value="1"/>
</dbReference>
<sequence length="82" mass="9684">ILCLSLAGERPDSRYDSRKSPLGESDPETPKPARQHHCSHCEKSFRWLGNLKRHERTHTERKAIPMFPLWKQFYLERAPTRA</sequence>
<keyword evidence="4 7" id="KW-0863">Zinc-finger</keyword>
<dbReference type="GO" id="GO:0005634">
    <property type="term" value="C:nucleus"/>
    <property type="evidence" value="ECO:0007669"/>
    <property type="project" value="UniProtKB-SubCell"/>
</dbReference>
<dbReference type="AlphaFoldDB" id="A0A060Z0S7"/>
<evidence type="ECO:0000259" key="9">
    <source>
        <dbReference type="PROSITE" id="PS50157"/>
    </source>
</evidence>
<dbReference type="PROSITE" id="PS00028">
    <property type="entry name" value="ZINC_FINGER_C2H2_1"/>
    <property type="match status" value="1"/>
</dbReference>
<dbReference type="SMART" id="SM00355">
    <property type="entry name" value="ZnF_C2H2"/>
    <property type="match status" value="1"/>
</dbReference>
<name>A0A060Z0S7_ONCMY</name>